<reference evidence="3" key="1">
    <citation type="submission" date="2024-07" db="EMBL/GenBank/DDBJ databases">
        <title>Two chromosome-level genome assemblies of Korean endemic species Abeliophyllum distichum and Forsythia ovata (Oleaceae).</title>
        <authorList>
            <person name="Jang H."/>
        </authorList>
    </citation>
    <scope>NUCLEOTIDE SEQUENCE [LARGE SCALE GENOMIC DNA]</scope>
</reference>
<proteinExistence type="predicted"/>
<dbReference type="AlphaFoldDB" id="A0ABD1RCX5"/>
<name>A0ABD1RCX5_9LAMI</name>
<evidence type="ECO:0000313" key="2">
    <source>
        <dbReference type="EMBL" id="KAL2486273.1"/>
    </source>
</evidence>
<accession>A0ABD1RCX5</accession>
<feature type="compositionally biased region" description="Polar residues" evidence="1">
    <location>
        <begin position="80"/>
        <end position="100"/>
    </location>
</feature>
<protein>
    <submittedName>
        <fullName evidence="2">Uncharacterized protein</fullName>
    </submittedName>
</protein>
<sequence>MQPIENNTKYFMHLVENQVRFTVPHCYPSWTEVLEEQRARICSIIEIASTGVSLDERAITKEVLGERRIHVCGVGRVPKGTSSSLDSTAASKAPQGTSHQFFGDPQNDNLRFAMYEV</sequence>
<gene>
    <name evidence="2" type="ORF">Adt_31029</name>
</gene>
<evidence type="ECO:0000256" key="1">
    <source>
        <dbReference type="SAM" id="MobiDB-lite"/>
    </source>
</evidence>
<dbReference type="EMBL" id="JBFOLK010000009">
    <property type="protein sequence ID" value="KAL2486273.1"/>
    <property type="molecule type" value="Genomic_DNA"/>
</dbReference>
<comment type="caution">
    <text evidence="2">The sequence shown here is derived from an EMBL/GenBank/DDBJ whole genome shotgun (WGS) entry which is preliminary data.</text>
</comment>
<feature type="region of interest" description="Disordered" evidence="1">
    <location>
        <begin position="78"/>
        <end position="105"/>
    </location>
</feature>
<keyword evidence="3" id="KW-1185">Reference proteome</keyword>
<organism evidence="2 3">
    <name type="scientific">Abeliophyllum distichum</name>
    <dbReference type="NCBI Taxonomy" id="126358"/>
    <lineage>
        <taxon>Eukaryota</taxon>
        <taxon>Viridiplantae</taxon>
        <taxon>Streptophyta</taxon>
        <taxon>Embryophyta</taxon>
        <taxon>Tracheophyta</taxon>
        <taxon>Spermatophyta</taxon>
        <taxon>Magnoliopsida</taxon>
        <taxon>eudicotyledons</taxon>
        <taxon>Gunneridae</taxon>
        <taxon>Pentapetalae</taxon>
        <taxon>asterids</taxon>
        <taxon>lamiids</taxon>
        <taxon>Lamiales</taxon>
        <taxon>Oleaceae</taxon>
        <taxon>Forsythieae</taxon>
        <taxon>Abeliophyllum</taxon>
    </lineage>
</organism>
<dbReference type="Proteomes" id="UP001604336">
    <property type="component" value="Unassembled WGS sequence"/>
</dbReference>
<evidence type="ECO:0000313" key="3">
    <source>
        <dbReference type="Proteomes" id="UP001604336"/>
    </source>
</evidence>